<sequence>MYEQGMLHGTRTSTSAKRLIFFDIDGTLLDYNKRIPTSSRQAIYELKAAGHEIVLATGRSPFMLQAVAAELEIHSYVGFNGQYVVLNDQLVYANPHLTDELSRLAAVAEQSGHALVYLDHETMRASQAYDPYVEECMGSLKYPHPEYDPDFYHQRSIYQSMLFCPEHEEGQYRKRFTSLQFVRWHPYSLDVLPGGGSKANGIKQLLHYMQYDPREAYAFGDNLNDMEMLQYIGNSVAMGNSPEAVKQHAKYVTTDVDKDGIANGLRMVGLLP</sequence>
<dbReference type="SFLD" id="SFLDS00003">
    <property type="entry name" value="Haloacid_Dehalogenase"/>
    <property type="match status" value="1"/>
</dbReference>
<dbReference type="NCBIfam" id="TIGR01484">
    <property type="entry name" value="HAD-SF-IIB"/>
    <property type="match status" value="1"/>
</dbReference>
<dbReference type="RefSeq" id="WP_379265037.1">
    <property type="nucleotide sequence ID" value="NZ_JBHUMJ010000011.1"/>
</dbReference>
<accession>A0ABW5SW52</accession>
<dbReference type="InterPro" id="IPR000150">
    <property type="entry name" value="Cof"/>
</dbReference>
<keyword evidence="1" id="KW-0378">Hydrolase</keyword>
<evidence type="ECO:0000313" key="2">
    <source>
        <dbReference type="Proteomes" id="UP001597540"/>
    </source>
</evidence>
<dbReference type="InterPro" id="IPR023214">
    <property type="entry name" value="HAD_sf"/>
</dbReference>
<dbReference type="GO" id="GO:0016787">
    <property type="term" value="F:hydrolase activity"/>
    <property type="evidence" value="ECO:0007669"/>
    <property type="project" value="UniProtKB-KW"/>
</dbReference>
<name>A0ABW5SW52_9BACL</name>
<dbReference type="CDD" id="cd07517">
    <property type="entry name" value="HAD_HPP"/>
    <property type="match status" value="1"/>
</dbReference>
<dbReference type="Gene3D" id="3.40.50.1000">
    <property type="entry name" value="HAD superfamily/HAD-like"/>
    <property type="match status" value="1"/>
</dbReference>
<dbReference type="NCBIfam" id="TIGR00099">
    <property type="entry name" value="Cof-subfamily"/>
    <property type="match status" value="1"/>
</dbReference>
<dbReference type="PANTHER" id="PTHR10000">
    <property type="entry name" value="PHOSPHOSERINE PHOSPHATASE"/>
    <property type="match status" value="1"/>
</dbReference>
<dbReference type="SUPFAM" id="SSF56784">
    <property type="entry name" value="HAD-like"/>
    <property type="match status" value="1"/>
</dbReference>
<dbReference type="SFLD" id="SFLDG01144">
    <property type="entry name" value="C2.B.4:_PGP_Like"/>
    <property type="match status" value="1"/>
</dbReference>
<keyword evidence="2" id="KW-1185">Reference proteome</keyword>
<dbReference type="InterPro" id="IPR036412">
    <property type="entry name" value="HAD-like_sf"/>
</dbReference>
<gene>
    <name evidence="1" type="ORF">ACFSVM_24130</name>
</gene>
<organism evidence="1 2">
    <name type="scientific">Paenibacillus shunpengii</name>
    <dbReference type="NCBI Taxonomy" id="2054424"/>
    <lineage>
        <taxon>Bacteria</taxon>
        <taxon>Bacillati</taxon>
        <taxon>Bacillota</taxon>
        <taxon>Bacilli</taxon>
        <taxon>Bacillales</taxon>
        <taxon>Paenibacillaceae</taxon>
        <taxon>Paenibacillus</taxon>
    </lineage>
</organism>
<reference evidence="2" key="1">
    <citation type="journal article" date="2019" name="Int. J. Syst. Evol. Microbiol.">
        <title>The Global Catalogue of Microorganisms (GCM) 10K type strain sequencing project: providing services to taxonomists for standard genome sequencing and annotation.</title>
        <authorList>
            <consortium name="The Broad Institute Genomics Platform"/>
            <consortium name="The Broad Institute Genome Sequencing Center for Infectious Disease"/>
            <person name="Wu L."/>
            <person name="Ma J."/>
        </authorList>
    </citation>
    <scope>NUCLEOTIDE SEQUENCE [LARGE SCALE GENOMIC DNA]</scope>
    <source>
        <strain evidence="2">KCTC 33849</strain>
    </source>
</reference>
<dbReference type="InterPro" id="IPR006379">
    <property type="entry name" value="HAD-SF_hydro_IIB"/>
</dbReference>
<protein>
    <submittedName>
        <fullName evidence="1">Cof-type HAD-IIB family hydrolase</fullName>
    </submittedName>
</protein>
<dbReference type="Proteomes" id="UP001597540">
    <property type="component" value="Unassembled WGS sequence"/>
</dbReference>
<dbReference type="Pfam" id="PF08282">
    <property type="entry name" value="Hydrolase_3"/>
    <property type="match status" value="1"/>
</dbReference>
<evidence type="ECO:0000313" key="1">
    <source>
        <dbReference type="EMBL" id="MFD2703528.1"/>
    </source>
</evidence>
<comment type="caution">
    <text evidence="1">The sequence shown here is derived from an EMBL/GenBank/DDBJ whole genome shotgun (WGS) entry which is preliminary data.</text>
</comment>
<dbReference type="Gene3D" id="3.30.1240.10">
    <property type="match status" value="1"/>
</dbReference>
<dbReference type="PANTHER" id="PTHR10000:SF25">
    <property type="entry name" value="PHOSPHATASE YKRA-RELATED"/>
    <property type="match status" value="1"/>
</dbReference>
<dbReference type="SFLD" id="SFLDG01140">
    <property type="entry name" value="C2.B:_Phosphomannomutase_and_P"/>
    <property type="match status" value="1"/>
</dbReference>
<proteinExistence type="predicted"/>
<dbReference type="EMBL" id="JBHUMJ010000011">
    <property type="protein sequence ID" value="MFD2703528.1"/>
    <property type="molecule type" value="Genomic_DNA"/>
</dbReference>